<dbReference type="PRINTS" id="PR01715">
    <property type="entry name" value="FERRIBNDNGPP"/>
</dbReference>
<dbReference type="InterPro" id="IPR002491">
    <property type="entry name" value="ABC_transptr_periplasmic_BD"/>
</dbReference>
<dbReference type="GO" id="GO:0030288">
    <property type="term" value="C:outer membrane-bounded periplasmic space"/>
    <property type="evidence" value="ECO:0007669"/>
    <property type="project" value="TreeGrafter"/>
</dbReference>
<sequence length="329" mass="34423">MRRLLTTAAAATAAALTLAACGTTEPATDDAAAKKTSERITVTDASGTKVDLDGPATKVIGTEWHEVEILISLGVDPVGVADVKGYKTWDTAVPLKNEPKDIGTRGEPSMDTIASLKPDLIVASTDLPPAAVKQMRKVAPVIEVRSADASDPVGQMKKNVDLIAKATGTTERAEKLKEGFDAKVAEGKKALADAGLGGAKYAFADGYVVSNQVSVRPFTSGSLIGAVSAELGLKNAWTVKGDKDYGLGSTDVEGLTKLGDVQFAYIANDGDKSSTPFTEKGALAKDKVWTSLPFVKKGNVHRLPDGIWMFGGPESMNQYIDALVAALTK</sequence>
<dbReference type="Pfam" id="PF01497">
    <property type="entry name" value="Peripla_BP_2"/>
    <property type="match status" value="1"/>
</dbReference>
<reference evidence="7 8" key="1">
    <citation type="submission" date="2015-10" db="EMBL/GenBank/DDBJ databases">
        <title>Draft genome sequence of Streptomyces curacoi DSM 40107, type strain for the species Streptomyces curacoi.</title>
        <authorList>
            <person name="Ruckert C."/>
            <person name="Winkler A."/>
            <person name="Kalinowski J."/>
            <person name="Kampfer P."/>
            <person name="Glaeser S."/>
        </authorList>
    </citation>
    <scope>NUCLEOTIDE SEQUENCE [LARGE SCALE GENOMIC DNA]</scope>
    <source>
        <strain evidence="7 8">DSM 40107</strain>
    </source>
</reference>
<dbReference type="Gene3D" id="3.40.50.1980">
    <property type="entry name" value="Nitrogenase molybdenum iron protein domain"/>
    <property type="match status" value="2"/>
</dbReference>
<dbReference type="RefSeq" id="WP_062155668.1">
    <property type="nucleotide sequence ID" value="NZ_KQ947993.1"/>
</dbReference>
<evidence type="ECO:0000256" key="3">
    <source>
        <dbReference type="ARBA" id="ARBA00022448"/>
    </source>
</evidence>
<proteinExistence type="inferred from homology"/>
<dbReference type="EMBL" id="LMWJ01000025">
    <property type="protein sequence ID" value="KUM69946.1"/>
    <property type="molecule type" value="Genomic_DNA"/>
</dbReference>
<feature type="domain" description="Fe/B12 periplasmic-binding" evidence="6">
    <location>
        <begin position="58"/>
        <end position="329"/>
    </location>
</feature>
<keyword evidence="3" id="KW-0813">Transport</keyword>
<evidence type="ECO:0000256" key="4">
    <source>
        <dbReference type="ARBA" id="ARBA00022729"/>
    </source>
</evidence>
<evidence type="ECO:0000256" key="1">
    <source>
        <dbReference type="ARBA" id="ARBA00004196"/>
    </source>
</evidence>
<protein>
    <submittedName>
        <fullName evidence="7">ABC transporter substrate-binding protein</fullName>
    </submittedName>
</protein>
<dbReference type="PROSITE" id="PS50983">
    <property type="entry name" value="FE_B12_PBP"/>
    <property type="match status" value="1"/>
</dbReference>
<dbReference type="AlphaFoldDB" id="A0A124GWJ4"/>
<comment type="subcellular location">
    <subcellularLocation>
        <location evidence="1">Cell envelope</location>
    </subcellularLocation>
</comment>
<dbReference type="OrthoDB" id="9793175at2"/>
<name>A0A124GWJ4_9ACTN</name>
<organism evidence="7 8">
    <name type="scientific">Streptomyces curacoi</name>
    <dbReference type="NCBI Taxonomy" id="146536"/>
    <lineage>
        <taxon>Bacteria</taxon>
        <taxon>Bacillati</taxon>
        <taxon>Actinomycetota</taxon>
        <taxon>Actinomycetes</taxon>
        <taxon>Kitasatosporales</taxon>
        <taxon>Streptomycetaceae</taxon>
        <taxon>Streptomyces</taxon>
    </lineage>
</organism>
<dbReference type="PANTHER" id="PTHR30532">
    <property type="entry name" value="IRON III DICITRATE-BINDING PERIPLASMIC PROTEIN"/>
    <property type="match status" value="1"/>
</dbReference>
<dbReference type="Proteomes" id="UP000054024">
    <property type="component" value="Unassembled WGS sequence"/>
</dbReference>
<evidence type="ECO:0000313" key="8">
    <source>
        <dbReference type="Proteomes" id="UP000054024"/>
    </source>
</evidence>
<dbReference type="PANTHER" id="PTHR30532:SF1">
    <property type="entry name" value="IRON(3+)-HYDROXAMATE-BINDING PROTEIN FHUD"/>
    <property type="match status" value="1"/>
</dbReference>
<accession>A0A124GWJ4</accession>
<gene>
    <name evidence="7" type="ORF">AQI70_30385</name>
</gene>
<dbReference type="PROSITE" id="PS51257">
    <property type="entry name" value="PROKAR_LIPOPROTEIN"/>
    <property type="match status" value="1"/>
</dbReference>
<feature type="signal peptide" evidence="5">
    <location>
        <begin position="1"/>
        <end position="19"/>
    </location>
</feature>
<evidence type="ECO:0000259" key="6">
    <source>
        <dbReference type="PROSITE" id="PS50983"/>
    </source>
</evidence>
<comment type="similarity">
    <text evidence="2">Belongs to the bacterial solute-binding protein 8 family.</text>
</comment>
<keyword evidence="8" id="KW-1185">Reference proteome</keyword>
<comment type="caution">
    <text evidence="7">The sequence shown here is derived from an EMBL/GenBank/DDBJ whole genome shotgun (WGS) entry which is preliminary data.</text>
</comment>
<dbReference type="InterPro" id="IPR051313">
    <property type="entry name" value="Bact_iron-sidero_bind"/>
</dbReference>
<evidence type="ECO:0000256" key="2">
    <source>
        <dbReference type="ARBA" id="ARBA00008814"/>
    </source>
</evidence>
<keyword evidence="4 5" id="KW-0732">Signal</keyword>
<dbReference type="CDD" id="cd01146">
    <property type="entry name" value="FhuD"/>
    <property type="match status" value="1"/>
</dbReference>
<dbReference type="STRING" id="146536.AQI70_30385"/>
<evidence type="ECO:0000256" key="5">
    <source>
        <dbReference type="SAM" id="SignalP"/>
    </source>
</evidence>
<feature type="chain" id="PRO_5038595164" evidence="5">
    <location>
        <begin position="20"/>
        <end position="329"/>
    </location>
</feature>
<evidence type="ECO:0000313" key="7">
    <source>
        <dbReference type="EMBL" id="KUM69946.1"/>
    </source>
</evidence>
<dbReference type="GO" id="GO:1901678">
    <property type="term" value="P:iron coordination entity transport"/>
    <property type="evidence" value="ECO:0007669"/>
    <property type="project" value="UniProtKB-ARBA"/>
</dbReference>
<dbReference type="SUPFAM" id="SSF53807">
    <property type="entry name" value="Helical backbone' metal receptor"/>
    <property type="match status" value="1"/>
</dbReference>